<sequence>MQPVGVPEQLREVARNSKPLMEITNSGDSWTIKTTVGDKVKDTTFTIGQEFESKSLIGSPLKCIVKLEGDKMVETQKDGDAEGLKVFNIFNWEQEHMS</sequence>
<dbReference type="Pfam" id="PF14651">
    <property type="entry name" value="Lipocalin_7"/>
    <property type="match status" value="1"/>
</dbReference>
<reference evidence="2 3" key="1">
    <citation type="submission" date="2022-12" db="EMBL/GenBank/DDBJ databases">
        <title>Chromosome-level genome of Tegillarca granosa.</title>
        <authorList>
            <person name="Kim J."/>
        </authorList>
    </citation>
    <scope>NUCLEOTIDE SEQUENCE [LARGE SCALE GENOMIC DNA]</scope>
    <source>
        <strain evidence="2">Teg-2019</strain>
        <tissue evidence="2">Adductor muscle</tissue>
    </source>
</reference>
<dbReference type="Gene3D" id="2.40.128.20">
    <property type="match status" value="1"/>
</dbReference>
<comment type="caution">
    <text evidence="2">The sequence shown here is derived from an EMBL/GenBank/DDBJ whole genome shotgun (WGS) entry which is preliminary data.</text>
</comment>
<name>A0ABQ9F611_TEGGR</name>
<proteinExistence type="inferred from homology"/>
<organism evidence="2 3">
    <name type="scientific">Tegillarca granosa</name>
    <name type="common">Malaysian cockle</name>
    <name type="synonym">Anadara granosa</name>
    <dbReference type="NCBI Taxonomy" id="220873"/>
    <lineage>
        <taxon>Eukaryota</taxon>
        <taxon>Metazoa</taxon>
        <taxon>Spiralia</taxon>
        <taxon>Lophotrochozoa</taxon>
        <taxon>Mollusca</taxon>
        <taxon>Bivalvia</taxon>
        <taxon>Autobranchia</taxon>
        <taxon>Pteriomorphia</taxon>
        <taxon>Arcoida</taxon>
        <taxon>Arcoidea</taxon>
        <taxon>Arcidae</taxon>
        <taxon>Tegillarca</taxon>
    </lineage>
</organism>
<dbReference type="CDD" id="cd00742">
    <property type="entry name" value="FABP"/>
    <property type="match status" value="1"/>
</dbReference>
<dbReference type="InterPro" id="IPR031259">
    <property type="entry name" value="ILBP"/>
</dbReference>
<dbReference type="EMBL" id="JARBDR010000440">
    <property type="protein sequence ID" value="KAJ8312816.1"/>
    <property type="molecule type" value="Genomic_DNA"/>
</dbReference>
<protein>
    <submittedName>
        <fullName evidence="2">Uncharacterized protein</fullName>
    </submittedName>
</protein>
<evidence type="ECO:0000256" key="1">
    <source>
        <dbReference type="ARBA" id="ARBA00008390"/>
    </source>
</evidence>
<dbReference type="PANTHER" id="PTHR11955">
    <property type="entry name" value="FATTY ACID BINDING PROTEIN"/>
    <property type="match status" value="1"/>
</dbReference>
<dbReference type="InterPro" id="IPR012674">
    <property type="entry name" value="Calycin"/>
</dbReference>
<evidence type="ECO:0000313" key="3">
    <source>
        <dbReference type="Proteomes" id="UP001217089"/>
    </source>
</evidence>
<comment type="similarity">
    <text evidence="1">Belongs to the calycin superfamily. Fatty-acid binding protein (FABP) family.</text>
</comment>
<dbReference type="Proteomes" id="UP001217089">
    <property type="component" value="Unassembled WGS sequence"/>
</dbReference>
<accession>A0ABQ9F611</accession>
<keyword evidence="3" id="KW-1185">Reference proteome</keyword>
<dbReference type="SUPFAM" id="SSF50814">
    <property type="entry name" value="Lipocalins"/>
    <property type="match status" value="1"/>
</dbReference>
<evidence type="ECO:0000313" key="2">
    <source>
        <dbReference type="EMBL" id="KAJ8312816.1"/>
    </source>
</evidence>
<gene>
    <name evidence="2" type="ORF">KUTeg_010189</name>
</gene>